<organism evidence="2 3">
    <name type="scientific">Amorphotheca resinae ATCC 22711</name>
    <dbReference type="NCBI Taxonomy" id="857342"/>
    <lineage>
        <taxon>Eukaryota</taxon>
        <taxon>Fungi</taxon>
        <taxon>Dikarya</taxon>
        <taxon>Ascomycota</taxon>
        <taxon>Pezizomycotina</taxon>
        <taxon>Leotiomycetes</taxon>
        <taxon>Helotiales</taxon>
        <taxon>Amorphothecaceae</taxon>
        <taxon>Amorphotheca</taxon>
    </lineage>
</organism>
<feature type="compositionally biased region" description="Basic and acidic residues" evidence="1">
    <location>
        <begin position="66"/>
        <end position="75"/>
    </location>
</feature>
<dbReference type="AlphaFoldDB" id="A0A2T3BES5"/>
<gene>
    <name evidence="2" type="ORF">M430DRAFT_55350</name>
</gene>
<dbReference type="EMBL" id="KZ679006">
    <property type="protein sequence ID" value="PSS27920.1"/>
    <property type="molecule type" value="Genomic_DNA"/>
</dbReference>
<reference evidence="2 3" key="1">
    <citation type="journal article" date="2018" name="New Phytol.">
        <title>Comparative genomics and transcriptomics depict ericoid mycorrhizal fungi as versatile saprotrophs and plant mutualists.</title>
        <authorList>
            <person name="Martino E."/>
            <person name="Morin E."/>
            <person name="Grelet G.A."/>
            <person name="Kuo A."/>
            <person name="Kohler A."/>
            <person name="Daghino S."/>
            <person name="Barry K.W."/>
            <person name="Cichocki N."/>
            <person name="Clum A."/>
            <person name="Dockter R.B."/>
            <person name="Hainaut M."/>
            <person name="Kuo R.C."/>
            <person name="LaButti K."/>
            <person name="Lindahl B.D."/>
            <person name="Lindquist E.A."/>
            <person name="Lipzen A."/>
            <person name="Khouja H.R."/>
            <person name="Magnuson J."/>
            <person name="Murat C."/>
            <person name="Ohm R.A."/>
            <person name="Singer S.W."/>
            <person name="Spatafora J.W."/>
            <person name="Wang M."/>
            <person name="Veneault-Fourrey C."/>
            <person name="Henrissat B."/>
            <person name="Grigoriev I.V."/>
            <person name="Martin F.M."/>
            <person name="Perotto S."/>
        </authorList>
    </citation>
    <scope>NUCLEOTIDE SEQUENCE [LARGE SCALE GENOMIC DNA]</scope>
    <source>
        <strain evidence="2 3">ATCC 22711</strain>
    </source>
</reference>
<feature type="compositionally biased region" description="Basic residues" evidence="1">
    <location>
        <begin position="76"/>
        <end position="104"/>
    </location>
</feature>
<feature type="compositionally biased region" description="Polar residues" evidence="1">
    <location>
        <begin position="105"/>
        <end position="121"/>
    </location>
</feature>
<sequence>MYNKAWQEMQSQNQVLVAPRKTRLVYGIGDGWPVCSLRLRDVGIFGYEGGTSITAHQPTRLPAHLGRRERQETKDKRRKTRDKTQSTKHKAQGTRHKAQNKHKTNQVTRPKSGSAPTTRTQGLKDTKAGSDGVRSPARLRAIR</sequence>
<name>A0A2T3BES5_AMORE</name>
<accession>A0A2T3BES5</accession>
<keyword evidence="3" id="KW-1185">Reference proteome</keyword>
<feature type="region of interest" description="Disordered" evidence="1">
    <location>
        <begin position="48"/>
        <end position="143"/>
    </location>
</feature>
<dbReference type="Proteomes" id="UP000241818">
    <property type="component" value="Unassembled WGS sequence"/>
</dbReference>
<dbReference type="GeneID" id="36576616"/>
<proteinExistence type="predicted"/>
<dbReference type="RefSeq" id="XP_024725445.1">
    <property type="nucleotide sequence ID" value="XM_024868535.1"/>
</dbReference>
<evidence type="ECO:0000313" key="2">
    <source>
        <dbReference type="EMBL" id="PSS27920.1"/>
    </source>
</evidence>
<dbReference type="InParanoid" id="A0A2T3BES5"/>
<evidence type="ECO:0000313" key="3">
    <source>
        <dbReference type="Proteomes" id="UP000241818"/>
    </source>
</evidence>
<protein>
    <submittedName>
        <fullName evidence="2">Uncharacterized protein</fullName>
    </submittedName>
</protein>
<evidence type="ECO:0000256" key="1">
    <source>
        <dbReference type="SAM" id="MobiDB-lite"/>
    </source>
</evidence>